<evidence type="ECO:0000313" key="2">
    <source>
        <dbReference type="Proteomes" id="UP000178622"/>
    </source>
</evidence>
<dbReference type="SUPFAM" id="SSF52540">
    <property type="entry name" value="P-loop containing nucleoside triphosphate hydrolases"/>
    <property type="match status" value="1"/>
</dbReference>
<dbReference type="InterPro" id="IPR027417">
    <property type="entry name" value="P-loop_NTPase"/>
</dbReference>
<evidence type="ECO:0000313" key="1">
    <source>
        <dbReference type="EMBL" id="OFI49324.1"/>
    </source>
</evidence>
<dbReference type="Proteomes" id="UP000178622">
    <property type="component" value="Unassembled WGS sequence"/>
</dbReference>
<protein>
    <recommendedName>
        <fullName evidence="3">Tunicamycin resistance protein</fullName>
    </recommendedName>
</protein>
<proteinExistence type="predicted"/>
<keyword evidence="2" id="KW-1185">Reference proteome</keyword>
<dbReference type="RefSeq" id="WP_070791848.1">
    <property type="nucleotide sequence ID" value="NZ_MKIR01000012.1"/>
</dbReference>
<sequence>MIIWLNGAFGAGKTTIAEILNKKIPNSYLYDPEEIGDFFRHNLPKSIQKDDFQDYDEWRDWNFHILKKLNDEYEGHVIAPMTLYKKDAFESIIGRLRKENVDIRHFILEVDKDQVLKRLSNRSEGLKEWGANRLNDINESFEKMTHEERIKNDGRKPIETVDEIIERLNLD</sequence>
<accession>A0A1E8GM40</accession>
<dbReference type="Gene3D" id="3.40.50.300">
    <property type="entry name" value="P-loop containing nucleotide triphosphate hydrolases"/>
    <property type="match status" value="1"/>
</dbReference>
<dbReference type="STRING" id="1859473.BG261_01710"/>
<gene>
    <name evidence="1" type="ORF">BG261_01710</name>
</gene>
<dbReference type="AlphaFoldDB" id="A0A1E8GM40"/>
<reference evidence="2" key="1">
    <citation type="submission" date="2016-09" db="EMBL/GenBank/DDBJ databases">
        <title>Draft genome sequence of a novel species of the family Streptococcaceae isolated from flowers.</title>
        <authorList>
            <person name="Chuah L.-O."/>
            <person name="Yap K.-P."/>
            <person name="Thong K.L."/>
            <person name="Liong M.T."/>
            <person name="Ahmad R."/>
            <person name="Rusul G."/>
        </authorList>
    </citation>
    <scope>NUCLEOTIDE SEQUENCE [LARGE SCALE GENOMIC DNA]</scope>
    <source>
        <strain evidence="2">DF1</strain>
    </source>
</reference>
<name>A0A1E8GM40_9LACT</name>
<evidence type="ECO:0008006" key="3">
    <source>
        <dbReference type="Google" id="ProtNLM"/>
    </source>
</evidence>
<comment type="caution">
    <text evidence="1">The sequence shown here is derived from an EMBL/GenBank/DDBJ whole genome shotgun (WGS) entry which is preliminary data.</text>
</comment>
<dbReference type="Pfam" id="PF13671">
    <property type="entry name" value="AAA_33"/>
    <property type="match status" value="1"/>
</dbReference>
<dbReference type="OrthoDB" id="9799092at2"/>
<organism evidence="1 2">
    <name type="scientific">Floricoccus tropicus</name>
    <dbReference type="NCBI Taxonomy" id="1859473"/>
    <lineage>
        <taxon>Bacteria</taxon>
        <taxon>Bacillati</taxon>
        <taxon>Bacillota</taxon>
        <taxon>Bacilli</taxon>
        <taxon>Lactobacillales</taxon>
        <taxon>Streptococcaceae</taxon>
        <taxon>Floricoccus</taxon>
    </lineage>
</organism>
<dbReference type="EMBL" id="MKIR01000012">
    <property type="protein sequence ID" value="OFI49324.1"/>
    <property type="molecule type" value="Genomic_DNA"/>
</dbReference>